<proteinExistence type="predicted"/>
<evidence type="ECO:0000313" key="6">
    <source>
        <dbReference type="Proteomes" id="UP000254133"/>
    </source>
</evidence>
<evidence type="ECO:0000313" key="1">
    <source>
        <dbReference type="EMBL" id="STY90214.1"/>
    </source>
</evidence>
<protein>
    <submittedName>
        <fullName evidence="1">Uncharacterized protein</fullName>
    </submittedName>
</protein>
<dbReference type="RefSeq" id="WP_115368637.1">
    <property type="nucleotide sequence ID" value="NZ_CP087765.1"/>
</dbReference>
<dbReference type="EMBL" id="CP087830">
    <property type="protein sequence ID" value="UZA04147.1"/>
    <property type="molecule type" value="Genomic_DNA"/>
</dbReference>
<dbReference type="Proteomes" id="UP001163632">
    <property type="component" value="Chromosome"/>
</dbReference>
<dbReference type="Proteomes" id="UP001163283">
    <property type="component" value="Chromosome"/>
</dbReference>
<organism evidence="1 6">
    <name type="scientific">Moraxella bovis</name>
    <dbReference type="NCBI Taxonomy" id="476"/>
    <lineage>
        <taxon>Bacteria</taxon>
        <taxon>Pseudomonadati</taxon>
        <taxon>Pseudomonadota</taxon>
        <taxon>Gammaproteobacteria</taxon>
        <taxon>Moraxellales</taxon>
        <taxon>Moraxellaceae</taxon>
        <taxon>Moraxella</taxon>
    </lineage>
</organism>
<dbReference type="EMBL" id="CP087830">
    <property type="protein sequence ID" value="UZA04291.1"/>
    <property type="molecule type" value="Genomic_DNA"/>
</dbReference>
<dbReference type="EMBL" id="CP087781">
    <property type="protein sequence ID" value="UZA52745.1"/>
    <property type="molecule type" value="Genomic_DNA"/>
</dbReference>
<reference evidence="2 7" key="2">
    <citation type="journal article" date="2022" name="BMC Microbiol.">
        <title>Whole genome sequencing of Moraxella bovis strains from North America reveals two genotypes with different genetic determinants.</title>
        <authorList>
            <person name="Wynn E.L."/>
            <person name="Hille M.M."/>
            <person name="Loy J.D."/>
            <person name="Schuller G."/>
            <person name="Kuhn K.L."/>
            <person name="Dickey A.M."/>
            <person name="Bono J.L."/>
            <person name="Clawson M.L."/>
        </authorList>
    </citation>
    <scope>NUCLEOTIDE SEQUENCE [LARGE SCALE GENOMIC DNA]</scope>
    <source>
        <strain evidence="2">SAM102599</strain>
        <strain evidence="4 7">SAM57978</strain>
    </source>
</reference>
<evidence type="ECO:0000313" key="2">
    <source>
        <dbReference type="EMBL" id="UZA04147.1"/>
    </source>
</evidence>
<dbReference type="GeneID" id="77188855"/>
<evidence type="ECO:0000313" key="4">
    <source>
        <dbReference type="EMBL" id="UZA52599.1"/>
    </source>
</evidence>
<dbReference type="EMBL" id="CP087781">
    <property type="protein sequence ID" value="UZA52599.1"/>
    <property type="molecule type" value="Genomic_DNA"/>
</dbReference>
<name>A0A378PP13_MORBO</name>
<accession>A0A378PP13</accession>
<dbReference type="Proteomes" id="UP000254133">
    <property type="component" value="Unassembled WGS sequence"/>
</dbReference>
<gene>
    <name evidence="2" type="ORF">LP092_05240</name>
    <name evidence="3" type="ORF">LP092_06010</name>
    <name evidence="4" type="ORF">LP129_05545</name>
    <name evidence="5" type="ORF">LP129_06325</name>
    <name evidence="1" type="ORF">NCTC9426_00221</name>
</gene>
<reference evidence="1 6" key="1">
    <citation type="submission" date="2018-06" db="EMBL/GenBank/DDBJ databases">
        <authorList>
            <consortium name="Pathogen Informatics"/>
            <person name="Doyle S."/>
        </authorList>
    </citation>
    <scope>NUCLEOTIDE SEQUENCE [LARGE SCALE GENOMIC DNA]</scope>
    <source>
        <strain evidence="1 6">NCTC9426</strain>
    </source>
</reference>
<dbReference type="AlphaFoldDB" id="A0A378PP13"/>
<keyword evidence="8" id="KW-1185">Reference proteome</keyword>
<sequence>MITGLKVWDRQGREISSITGRYCKFVGSAIITKPEIKRIHYDVPEGATRIVVPVYLGRVDEINQPEHVSEEKGGEEDAYSYTYELWQAKVRIYRTGFSYNTRGQEGKKQTPIKIYWGYI</sequence>
<evidence type="ECO:0000313" key="7">
    <source>
        <dbReference type="Proteomes" id="UP001163283"/>
    </source>
</evidence>
<evidence type="ECO:0000313" key="3">
    <source>
        <dbReference type="EMBL" id="UZA04291.1"/>
    </source>
</evidence>
<dbReference type="EMBL" id="UGPZ01000002">
    <property type="protein sequence ID" value="STY90214.1"/>
    <property type="molecule type" value="Genomic_DNA"/>
</dbReference>
<evidence type="ECO:0000313" key="8">
    <source>
        <dbReference type="Proteomes" id="UP001163632"/>
    </source>
</evidence>
<evidence type="ECO:0000313" key="5">
    <source>
        <dbReference type="EMBL" id="UZA52745.1"/>
    </source>
</evidence>